<gene>
    <name evidence="1" type="ORF">VZT92_010007</name>
</gene>
<proteinExistence type="predicted"/>
<evidence type="ECO:0000313" key="1">
    <source>
        <dbReference type="EMBL" id="KAK9532632.1"/>
    </source>
</evidence>
<evidence type="ECO:0000313" key="2">
    <source>
        <dbReference type="Proteomes" id="UP001488805"/>
    </source>
</evidence>
<sequence>MLLKDRISPVRNPYLSFPAWPADSYPVREVCRPPGTVQRGALQGPGGRKLRVLQDAPGVSISSYHTVVQTRLQVRSAGCAAQPPLWKEEGGEKAAHFLCLFSA</sequence>
<protein>
    <submittedName>
        <fullName evidence="1">Uncharacterized protein</fullName>
    </submittedName>
</protein>
<dbReference type="EMBL" id="JBCEZU010000078">
    <property type="protein sequence ID" value="KAK9532632.1"/>
    <property type="molecule type" value="Genomic_DNA"/>
</dbReference>
<dbReference type="AlphaFoldDB" id="A0AAW1FE43"/>
<reference evidence="1 2" key="1">
    <citation type="journal article" date="2024" name="Genome Biol. Evol.">
        <title>Chromosome-level genome assembly of the viviparous eelpout Zoarces viviparus.</title>
        <authorList>
            <person name="Fuhrmann N."/>
            <person name="Brasseur M.V."/>
            <person name="Bakowski C.E."/>
            <person name="Podsiadlowski L."/>
            <person name="Prost S."/>
            <person name="Krehenwinkel H."/>
            <person name="Mayer C."/>
        </authorList>
    </citation>
    <scope>NUCLEOTIDE SEQUENCE [LARGE SCALE GENOMIC DNA]</scope>
    <source>
        <strain evidence="1">NO-MEL_2022_Ind0_liver</strain>
    </source>
</reference>
<comment type="caution">
    <text evidence="1">The sequence shown here is derived from an EMBL/GenBank/DDBJ whole genome shotgun (WGS) entry which is preliminary data.</text>
</comment>
<dbReference type="Proteomes" id="UP001488805">
    <property type="component" value="Unassembled WGS sequence"/>
</dbReference>
<organism evidence="1 2">
    <name type="scientific">Zoarces viviparus</name>
    <name type="common">Viviparous eelpout</name>
    <name type="synonym">Blennius viviparus</name>
    <dbReference type="NCBI Taxonomy" id="48416"/>
    <lineage>
        <taxon>Eukaryota</taxon>
        <taxon>Metazoa</taxon>
        <taxon>Chordata</taxon>
        <taxon>Craniata</taxon>
        <taxon>Vertebrata</taxon>
        <taxon>Euteleostomi</taxon>
        <taxon>Actinopterygii</taxon>
        <taxon>Neopterygii</taxon>
        <taxon>Teleostei</taxon>
        <taxon>Neoteleostei</taxon>
        <taxon>Acanthomorphata</taxon>
        <taxon>Eupercaria</taxon>
        <taxon>Perciformes</taxon>
        <taxon>Cottioidei</taxon>
        <taxon>Zoarcales</taxon>
        <taxon>Zoarcidae</taxon>
        <taxon>Zoarcinae</taxon>
        <taxon>Zoarces</taxon>
    </lineage>
</organism>
<keyword evidence="2" id="KW-1185">Reference proteome</keyword>
<name>A0AAW1FE43_ZOAVI</name>
<accession>A0AAW1FE43</accession>